<dbReference type="AlphaFoldDB" id="A0AAW1URN8"/>
<dbReference type="InterPro" id="IPR001849">
    <property type="entry name" value="PH_domain"/>
</dbReference>
<dbReference type="InterPro" id="IPR037840">
    <property type="entry name" value="PH_Anillin"/>
</dbReference>
<dbReference type="Gene3D" id="2.30.29.30">
    <property type="entry name" value="Pleckstrin-homology domain (PH domain)/Phosphotyrosine-binding domain (PTB)"/>
    <property type="match status" value="1"/>
</dbReference>
<evidence type="ECO:0000259" key="1">
    <source>
        <dbReference type="PROSITE" id="PS50003"/>
    </source>
</evidence>
<comment type="caution">
    <text evidence="2">The sequence shown here is derived from an EMBL/GenBank/DDBJ whole genome shotgun (WGS) entry which is preliminary data.</text>
</comment>
<dbReference type="CDD" id="cd01263">
    <property type="entry name" value="PH_anillin"/>
    <property type="match status" value="1"/>
</dbReference>
<dbReference type="InterPro" id="IPR011993">
    <property type="entry name" value="PH-like_dom_sf"/>
</dbReference>
<dbReference type="InterPro" id="IPR051364">
    <property type="entry name" value="Cytokinesis/Rho-signaling"/>
</dbReference>
<keyword evidence="3" id="KW-1185">Reference proteome</keyword>
<dbReference type="PANTHER" id="PTHR21538:SF23">
    <property type="entry name" value="ANILLIN"/>
    <property type="match status" value="1"/>
</dbReference>
<gene>
    <name evidence="2" type="ORF">WA026_001606</name>
</gene>
<dbReference type="GO" id="GO:0031106">
    <property type="term" value="P:septin ring organization"/>
    <property type="evidence" value="ECO:0007669"/>
    <property type="project" value="TreeGrafter"/>
</dbReference>
<dbReference type="SUPFAM" id="SSF50729">
    <property type="entry name" value="PH domain-like"/>
    <property type="match status" value="1"/>
</dbReference>
<sequence>MAMNKKTWKLNNTPTKSPLEGSVDMNVSCELTASVEHRGFLTMFADISGFGAWHRRLFVLKENSLSYWKYPDDEKKISPIDSIDLNNCINKEVGPVSRDICARLHTFLLETVKNPFHKTKSL</sequence>
<dbReference type="EMBL" id="JARQZJ010000091">
    <property type="protein sequence ID" value="KAK9883431.1"/>
    <property type="molecule type" value="Genomic_DNA"/>
</dbReference>
<feature type="domain" description="PH" evidence="1">
    <location>
        <begin position="34"/>
        <end position="122"/>
    </location>
</feature>
<dbReference type="GO" id="GO:0000281">
    <property type="term" value="P:mitotic cytokinesis"/>
    <property type="evidence" value="ECO:0007669"/>
    <property type="project" value="TreeGrafter"/>
</dbReference>
<protein>
    <recommendedName>
        <fullName evidence="1">PH domain-containing protein</fullName>
    </recommendedName>
</protein>
<evidence type="ECO:0000313" key="3">
    <source>
        <dbReference type="Proteomes" id="UP001431783"/>
    </source>
</evidence>
<dbReference type="GO" id="GO:0005826">
    <property type="term" value="C:actomyosin contractile ring"/>
    <property type="evidence" value="ECO:0007669"/>
    <property type="project" value="TreeGrafter"/>
</dbReference>
<evidence type="ECO:0000313" key="2">
    <source>
        <dbReference type="EMBL" id="KAK9883431.1"/>
    </source>
</evidence>
<name>A0AAW1URN8_9CUCU</name>
<dbReference type="GO" id="GO:0000915">
    <property type="term" value="P:actomyosin contractile ring assembly"/>
    <property type="evidence" value="ECO:0007669"/>
    <property type="project" value="TreeGrafter"/>
</dbReference>
<dbReference type="PROSITE" id="PS50003">
    <property type="entry name" value="PH_DOMAIN"/>
    <property type="match status" value="1"/>
</dbReference>
<dbReference type="PANTHER" id="PTHR21538">
    <property type="entry name" value="ANILLIN/RHOTEKIN RTKN"/>
    <property type="match status" value="1"/>
</dbReference>
<dbReference type="Proteomes" id="UP001431783">
    <property type="component" value="Unassembled WGS sequence"/>
</dbReference>
<dbReference type="Pfam" id="PF00169">
    <property type="entry name" value="PH"/>
    <property type="match status" value="1"/>
</dbReference>
<organism evidence="2 3">
    <name type="scientific">Henosepilachna vigintioctopunctata</name>
    <dbReference type="NCBI Taxonomy" id="420089"/>
    <lineage>
        <taxon>Eukaryota</taxon>
        <taxon>Metazoa</taxon>
        <taxon>Ecdysozoa</taxon>
        <taxon>Arthropoda</taxon>
        <taxon>Hexapoda</taxon>
        <taxon>Insecta</taxon>
        <taxon>Pterygota</taxon>
        <taxon>Neoptera</taxon>
        <taxon>Endopterygota</taxon>
        <taxon>Coleoptera</taxon>
        <taxon>Polyphaga</taxon>
        <taxon>Cucujiformia</taxon>
        <taxon>Coccinelloidea</taxon>
        <taxon>Coccinellidae</taxon>
        <taxon>Epilachninae</taxon>
        <taxon>Epilachnini</taxon>
        <taxon>Henosepilachna</taxon>
    </lineage>
</organism>
<accession>A0AAW1URN8</accession>
<reference evidence="2 3" key="1">
    <citation type="submission" date="2023-03" db="EMBL/GenBank/DDBJ databases">
        <title>Genome insight into feeding habits of ladybird beetles.</title>
        <authorList>
            <person name="Li H.-S."/>
            <person name="Huang Y.-H."/>
            <person name="Pang H."/>
        </authorList>
    </citation>
    <scope>NUCLEOTIDE SEQUENCE [LARGE SCALE GENOMIC DNA]</scope>
    <source>
        <strain evidence="2">SYSU_2023b</strain>
        <tissue evidence="2">Whole body</tissue>
    </source>
</reference>
<proteinExistence type="predicted"/>